<keyword evidence="3" id="KW-1185">Reference proteome</keyword>
<dbReference type="Proteomes" id="UP000185936">
    <property type="component" value="Unassembled WGS sequence"/>
</dbReference>
<dbReference type="EMBL" id="FTNR01000010">
    <property type="protein sequence ID" value="SIS09104.1"/>
    <property type="molecule type" value="Genomic_DNA"/>
</dbReference>
<organism evidence="2 3">
    <name type="scientific">Natronorubrum thiooxidans</name>
    <dbReference type="NCBI Taxonomy" id="308853"/>
    <lineage>
        <taxon>Archaea</taxon>
        <taxon>Methanobacteriati</taxon>
        <taxon>Methanobacteriota</taxon>
        <taxon>Stenosarchaea group</taxon>
        <taxon>Halobacteria</taxon>
        <taxon>Halobacteriales</taxon>
        <taxon>Natrialbaceae</taxon>
        <taxon>Natronorubrum</taxon>
    </lineage>
</organism>
<gene>
    <name evidence="2" type="ORF">SAMN05421752_110134</name>
</gene>
<evidence type="ECO:0000313" key="2">
    <source>
        <dbReference type="EMBL" id="SIS09104.1"/>
    </source>
</evidence>
<dbReference type="RefSeq" id="WP_076609868.1">
    <property type="nucleotide sequence ID" value="NZ_FTNR01000010.1"/>
</dbReference>
<evidence type="ECO:0000313" key="3">
    <source>
        <dbReference type="Proteomes" id="UP000185936"/>
    </source>
</evidence>
<accession>A0A1N7G9C3</accession>
<sequence>MCATFSEADIGKPVERTDGKVIGTVEELEAGAARVEPAPDVVDTIKARFGWAEIGGPFLLSEDAVHEITDTRVHLKEGFSRADTRLDTESERKRPQADR</sequence>
<reference evidence="3" key="1">
    <citation type="submission" date="2017-01" db="EMBL/GenBank/DDBJ databases">
        <authorList>
            <person name="Varghese N."/>
            <person name="Submissions S."/>
        </authorList>
    </citation>
    <scope>NUCLEOTIDE SEQUENCE [LARGE SCALE GENOMIC DNA]</scope>
    <source>
        <strain evidence="3">type strain: HArc-</strain>
    </source>
</reference>
<evidence type="ECO:0008006" key="4">
    <source>
        <dbReference type="Google" id="ProtNLM"/>
    </source>
</evidence>
<protein>
    <recommendedName>
        <fullName evidence="4">PRC-barrel domain-containing protein</fullName>
    </recommendedName>
</protein>
<dbReference type="AlphaFoldDB" id="A0A1N7G9C3"/>
<proteinExistence type="predicted"/>
<evidence type="ECO:0000256" key="1">
    <source>
        <dbReference type="SAM" id="MobiDB-lite"/>
    </source>
</evidence>
<name>A0A1N7G9C3_9EURY</name>
<feature type="region of interest" description="Disordered" evidence="1">
    <location>
        <begin position="79"/>
        <end position="99"/>
    </location>
</feature>
<dbReference type="OrthoDB" id="229248at2157"/>
<dbReference type="STRING" id="308853.SAMN05421752_110134"/>